<accession>A0A6J6BV31</accession>
<dbReference type="AlphaFoldDB" id="A0A6J6BV31"/>
<organism evidence="1">
    <name type="scientific">freshwater metagenome</name>
    <dbReference type="NCBI Taxonomy" id="449393"/>
    <lineage>
        <taxon>unclassified sequences</taxon>
        <taxon>metagenomes</taxon>
        <taxon>ecological metagenomes</taxon>
    </lineage>
</organism>
<sequence>MLSDEHSLLGNLVVDGIKIRGGSRRRRGSGSDLGFHVRHLQLERGDLNPCGFNHLIRYRENRSGLGDVLRQERDAVANDLAEVPETFSHLLEFKRHPTVAINSIRRHFLFESSNPKRNLVELVGDGDSFGLTFRLGLLVFVDVAAQRHDVVRENSGSGITNDSGDVLSLTRNVGLLAKRLELTPNFARKVSETREVRLHCIEFADRLFLTATMLEDSRCFFDETAAVLGCRRQYGVEPALAHDDVHFATQP</sequence>
<protein>
    <submittedName>
        <fullName evidence="1">Unannotated protein</fullName>
    </submittedName>
</protein>
<reference evidence="1" key="1">
    <citation type="submission" date="2020-05" db="EMBL/GenBank/DDBJ databases">
        <authorList>
            <person name="Chiriac C."/>
            <person name="Salcher M."/>
            <person name="Ghai R."/>
            <person name="Kavagutti S V."/>
        </authorList>
    </citation>
    <scope>NUCLEOTIDE SEQUENCE</scope>
</reference>
<evidence type="ECO:0000313" key="1">
    <source>
        <dbReference type="EMBL" id="CAB4542604.1"/>
    </source>
</evidence>
<dbReference type="EMBL" id="CAEZSG010000132">
    <property type="protein sequence ID" value="CAB4542604.1"/>
    <property type="molecule type" value="Genomic_DNA"/>
</dbReference>
<gene>
    <name evidence="1" type="ORF">UFOPK1413_00812</name>
</gene>
<proteinExistence type="predicted"/>
<dbReference type="AntiFam" id="ANF00091">
    <property type="entry name" value="Shadow ORF (opposite smc)"/>
</dbReference>
<name>A0A6J6BV31_9ZZZZ</name>
<dbReference type="AntiFam" id="ANF00168">
    <property type="entry name" value="Shadow ORF (opposite smc)"/>
</dbReference>